<dbReference type="PaxDb" id="4097-A0A1S4B511"/>
<evidence type="ECO:0000313" key="2">
    <source>
        <dbReference type="RefSeq" id="XP_016483934.1"/>
    </source>
</evidence>
<dbReference type="SUPFAM" id="SSF81383">
    <property type="entry name" value="F-box domain"/>
    <property type="match status" value="1"/>
</dbReference>
<sequence length="174" mass="20535">MEDTRDRISQLPEPILQHILSFLVVKDAARMSTLSKIWNSEWNSLSYLDFGEGFFYGPQDMRNLLKAVTQILVIRLKHKIYVEKFWLRLPNLRRRKALRNSIYDGKQLHNKLPEVIFDAKALNVLTLVGFKIELPSHGTVKLSSLRELHLRYVILDDKFMHKLPQFRVFVFDVV</sequence>
<organism evidence="2">
    <name type="scientific">Nicotiana tabacum</name>
    <name type="common">Common tobacco</name>
    <dbReference type="NCBI Taxonomy" id="4097"/>
    <lineage>
        <taxon>Eukaryota</taxon>
        <taxon>Viridiplantae</taxon>
        <taxon>Streptophyta</taxon>
        <taxon>Embryophyta</taxon>
        <taxon>Tracheophyta</taxon>
        <taxon>Spermatophyta</taxon>
        <taxon>Magnoliopsida</taxon>
        <taxon>eudicotyledons</taxon>
        <taxon>Gunneridae</taxon>
        <taxon>Pentapetalae</taxon>
        <taxon>asterids</taxon>
        <taxon>lamiids</taxon>
        <taxon>Solanales</taxon>
        <taxon>Solanaceae</taxon>
        <taxon>Nicotianoideae</taxon>
        <taxon>Nicotianeae</taxon>
        <taxon>Nicotiana</taxon>
    </lineage>
</organism>
<dbReference type="AlphaFoldDB" id="A0A1S4B511"/>
<dbReference type="RefSeq" id="XP_016483934.1">
    <property type="nucleotide sequence ID" value="XM_016628448.1"/>
</dbReference>
<dbReference type="KEGG" id="nta:107804538"/>
<dbReference type="SUPFAM" id="SSF52047">
    <property type="entry name" value="RNI-like"/>
    <property type="match status" value="1"/>
</dbReference>
<name>A0A1S4B511_TOBAC</name>
<dbReference type="Gene3D" id="1.20.1280.50">
    <property type="match status" value="1"/>
</dbReference>
<protein>
    <submittedName>
        <fullName evidence="2">F-box/LRR-repeat protein At4g00320</fullName>
    </submittedName>
</protein>
<dbReference type="PANTHER" id="PTHR31639">
    <property type="entry name" value="F-BOX PROTEIN-LIKE"/>
    <property type="match status" value="1"/>
</dbReference>
<dbReference type="PROSITE" id="PS50181">
    <property type="entry name" value="FBOX"/>
    <property type="match status" value="1"/>
</dbReference>
<dbReference type="STRING" id="4097.A0A1S4B511"/>
<dbReference type="Pfam" id="PF00646">
    <property type="entry name" value="F-box"/>
    <property type="match status" value="1"/>
</dbReference>
<reference evidence="2" key="1">
    <citation type="submission" date="2025-08" db="UniProtKB">
        <authorList>
            <consortium name="RefSeq"/>
        </authorList>
    </citation>
    <scope>IDENTIFICATION</scope>
</reference>
<dbReference type="InterPro" id="IPR001810">
    <property type="entry name" value="F-box_dom"/>
</dbReference>
<dbReference type="InterPro" id="IPR053781">
    <property type="entry name" value="F-box_AtFBL13-like"/>
</dbReference>
<dbReference type="OMA" id="LVECNIK"/>
<feature type="domain" description="F-box" evidence="1">
    <location>
        <begin position="5"/>
        <end position="40"/>
    </location>
</feature>
<dbReference type="OrthoDB" id="1534647at2759"/>
<dbReference type="PANTHER" id="PTHR31639:SF42">
    <property type="entry name" value="OS02G0160200 PROTEIN"/>
    <property type="match status" value="1"/>
</dbReference>
<dbReference type="InterPro" id="IPR036047">
    <property type="entry name" value="F-box-like_dom_sf"/>
</dbReference>
<gene>
    <name evidence="2" type="primary">LOC107804538</name>
</gene>
<dbReference type="CDD" id="cd22160">
    <property type="entry name" value="F-box_AtFBL13-like"/>
    <property type="match status" value="1"/>
</dbReference>
<proteinExistence type="predicted"/>
<accession>A0A1S4B511</accession>
<evidence type="ECO:0000259" key="1">
    <source>
        <dbReference type="PROSITE" id="PS50181"/>
    </source>
</evidence>